<evidence type="ECO:0000313" key="2">
    <source>
        <dbReference type="EMBL" id="NMN00926.1"/>
    </source>
</evidence>
<evidence type="ECO:0000256" key="1">
    <source>
        <dbReference type="SAM" id="MobiDB-lite"/>
    </source>
</evidence>
<organism evidence="2 3">
    <name type="scientific">Bifidobacterium moraviense</name>
    <dbReference type="NCBI Taxonomy" id="2675323"/>
    <lineage>
        <taxon>Bacteria</taxon>
        <taxon>Bacillati</taxon>
        <taxon>Actinomycetota</taxon>
        <taxon>Actinomycetes</taxon>
        <taxon>Bifidobacteriales</taxon>
        <taxon>Bifidobacteriaceae</taxon>
        <taxon>Bifidobacterium</taxon>
    </lineage>
</organism>
<protein>
    <submittedName>
        <fullName evidence="2">Uncharacterized protein</fullName>
    </submittedName>
</protein>
<accession>A0A7Y0F2W4</accession>
<reference evidence="2 3" key="1">
    <citation type="submission" date="2020-02" db="EMBL/GenBank/DDBJ databases">
        <title>Characterization of phylogenetic diversity of novel bifidobacterial species isolated in Czech ZOOs.</title>
        <authorList>
            <person name="Lugli G.A."/>
            <person name="Vera N.B."/>
            <person name="Ventura M."/>
        </authorList>
    </citation>
    <scope>NUCLEOTIDE SEQUENCE [LARGE SCALE GENOMIC DNA]</scope>
    <source>
        <strain evidence="2 3">DSM 109958</strain>
    </source>
</reference>
<comment type="caution">
    <text evidence="2">The sequence shown here is derived from an EMBL/GenBank/DDBJ whole genome shotgun (WGS) entry which is preliminary data.</text>
</comment>
<dbReference type="AlphaFoldDB" id="A0A7Y0F2W4"/>
<evidence type="ECO:0000313" key="3">
    <source>
        <dbReference type="Proteomes" id="UP000588277"/>
    </source>
</evidence>
<proteinExistence type="predicted"/>
<dbReference type="EMBL" id="JAAIIH010000012">
    <property type="protein sequence ID" value="NMN00926.1"/>
    <property type="molecule type" value="Genomic_DNA"/>
</dbReference>
<sequence length="215" mass="22974">MPVPRDASRSRGMRMRCCASGWGMPSLATTGGRRHGAGTRCSPHSMPRRPAAVDASPSGTASPRGARSPTRKRTGSRTSSWRGSIATSPHIPRRRPCRLCAPGRLSRMRVLGGLNRLGALGRVNRLSRLGTLGGLSRLGVLCRLCALDRRHGLRVLGGLNSLGALGSLGVLCRLVRRDLTPRIPRDRLCSRRCSDPMGPDGCRTTAAGRADGRGR</sequence>
<dbReference type="Proteomes" id="UP000588277">
    <property type="component" value="Unassembled WGS sequence"/>
</dbReference>
<keyword evidence="3" id="KW-1185">Reference proteome</keyword>
<name>A0A7Y0F2W4_9BIFI</name>
<feature type="region of interest" description="Disordered" evidence="1">
    <location>
        <begin position="21"/>
        <end position="89"/>
    </location>
</feature>
<gene>
    <name evidence="2" type="ORF">G1C96_1507</name>
</gene>